<organism evidence="2 3">
    <name type="scientific">Microbacterium allomyrinae</name>
    <dbReference type="NCBI Taxonomy" id="2830666"/>
    <lineage>
        <taxon>Bacteria</taxon>
        <taxon>Bacillati</taxon>
        <taxon>Actinomycetota</taxon>
        <taxon>Actinomycetes</taxon>
        <taxon>Micrococcales</taxon>
        <taxon>Microbacteriaceae</taxon>
        <taxon>Microbacterium</taxon>
    </lineage>
</organism>
<dbReference type="AlphaFoldDB" id="A0A9X1LX11"/>
<sequence>MKDITAGEAITAAIRDLVGQFDETERAALAGEPDGVHRHRTTVRRLRNVLRVFRDLFDESAVAKTRAGLREWGTALGVVRDHEVVIEFAAALLREVSPRSPEARIPARLVKPEREAAVAAQRRIVEIHDLERLRQARIQLHAFADDPPLLPASEAPASAVRQTLVRAAQRVLRRAQRSTRSRQSPHTLRKRARRLRHAVEAMTAEPPRLFGRRMSRIAKAAHRLQTDLGDQRDALLLVTRIERARVLARRAGEEVLVYDELAEAAQTLADDRERALPEAVGKLATAISAAAR</sequence>
<dbReference type="Pfam" id="PF05235">
    <property type="entry name" value="CHAD"/>
    <property type="match status" value="1"/>
</dbReference>
<dbReference type="PANTHER" id="PTHR39339">
    <property type="entry name" value="SLR1444 PROTEIN"/>
    <property type="match status" value="1"/>
</dbReference>
<dbReference type="PROSITE" id="PS51708">
    <property type="entry name" value="CHAD"/>
    <property type="match status" value="1"/>
</dbReference>
<gene>
    <name evidence="2" type="ORF">KEC57_13900</name>
</gene>
<accession>A0A9X1LX11</accession>
<dbReference type="RefSeq" id="WP_229385239.1">
    <property type="nucleotide sequence ID" value="NZ_JAGTTN010000004.1"/>
</dbReference>
<comment type="caution">
    <text evidence="2">The sequence shown here is derived from an EMBL/GenBank/DDBJ whole genome shotgun (WGS) entry which is preliminary data.</text>
</comment>
<dbReference type="PANTHER" id="PTHR39339:SF1">
    <property type="entry name" value="CHAD DOMAIN-CONTAINING PROTEIN"/>
    <property type="match status" value="1"/>
</dbReference>
<dbReference type="InterPro" id="IPR007899">
    <property type="entry name" value="CHAD_dom"/>
</dbReference>
<dbReference type="Gene3D" id="1.40.20.10">
    <property type="entry name" value="CHAD domain"/>
    <property type="match status" value="1"/>
</dbReference>
<name>A0A9X1LX11_9MICO</name>
<evidence type="ECO:0000259" key="1">
    <source>
        <dbReference type="PROSITE" id="PS51708"/>
    </source>
</evidence>
<reference evidence="2" key="1">
    <citation type="submission" date="2021-04" db="EMBL/GenBank/DDBJ databases">
        <title>Microbacterium tenobrionis sp. nov. and Microbacterium allomyrinae sp. nov., isolated from larvae of Tenobrio molitor and Allomyrina dichotoma, respectively.</title>
        <authorList>
            <person name="Lee S.D."/>
        </authorList>
    </citation>
    <scope>NUCLEOTIDE SEQUENCE</scope>
    <source>
        <strain evidence="2">BWT-G7</strain>
    </source>
</reference>
<proteinExistence type="predicted"/>
<evidence type="ECO:0000313" key="3">
    <source>
        <dbReference type="Proteomes" id="UP001139354"/>
    </source>
</evidence>
<dbReference type="Proteomes" id="UP001139354">
    <property type="component" value="Unassembled WGS sequence"/>
</dbReference>
<protein>
    <submittedName>
        <fullName evidence="2">CHAD domain-containing protein</fullName>
    </submittedName>
</protein>
<dbReference type="EMBL" id="JAGTTN010000004">
    <property type="protein sequence ID" value="MCC2033276.1"/>
    <property type="molecule type" value="Genomic_DNA"/>
</dbReference>
<evidence type="ECO:0000313" key="2">
    <source>
        <dbReference type="EMBL" id="MCC2033276.1"/>
    </source>
</evidence>
<dbReference type="SMART" id="SM00880">
    <property type="entry name" value="CHAD"/>
    <property type="match status" value="1"/>
</dbReference>
<keyword evidence="3" id="KW-1185">Reference proteome</keyword>
<dbReference type="InterPro" id="IPR038186">
    <property type="entry name" value="CHAD_dom_sf"/>
</dbReference>
<feature type="domain" description="CHAD" evidence="1">
    <location>
        <begin position="3"/>
        <end position="278"/>
    </location>
</feature>